<name>A0A919N2F4_9ACTN</name>
<proteinExistence type="predicted"/>
<dbReference type="AlphaFoldDB" id="A0A919N2F4"/>
<reference evidence="1" key="1">
    <citation type="submission" date="2021-01" db="EMBL/GenBank/DDBJ databases">
        <title>Whole genome shotgun sequence of Actinoplanes rishiriensis NBRC 108556.</title>
        <authorList>
            <person name="Komaki H."/>
            <person name="Tamura T."/>
        </authorList>
    </citation>
    <scope>NUCLEOTIDE SEQUENCE</scope>
    <source>
        <strain evidence="1">NBRC 108556</strain>
    </source>
</reference>
<sequence length="453" mass="49339">MTVHPSATRLLEQETRALLARLGLIRPFVLQETSVAAAALSPAALAGIEDHLAAGRREVGRRGAEFLRWLAGPGSAAPAAEQQRRFWTLRIAFQNALSQFDLFSEVITQRSETENGVLLSGLDVAAAEALRLPGGLIDGPPVVCALHRGLGGAIRRARTRLPGGGANPVAIIRIPRERIIGFGVASSLVHEVGHQGAALLGLVRSLRIDLRRHTTGGRHRAAWRRWESWVSEIVADYWAVGRIGIGSTLGLIALVSLPRGFVFRPADDDPHPVPWIRVLLSCAIGDRLYPDPQWRRLAGVWRRMYPAEDLPPTLARMLAELEETMPDLVTLLVRHRSPALRGHRLGEVLRNPDVRPDVLLRRFRADGPDPDRLADLPPTQAFALIGQARAAGLLGAADEADLLRRLIAEWAVTSTLATARAAARATAVPMFLGQPTIWAEPPARTDHHLSLAT</sequence>
<dbReference type="Proteomes" id="UP000636960">
    <property type="component" value="Unassembled WGS sequence"/>
</dbReference>
<dbReference type="RefSeq" id="WP_203786905.1">
    <property type="nucleotide sequence ID" value="NZ_BOMV01000077.1"/>
</dbReference>
<accession>A0A919N2F4</accession>
<dbReference type="EMBL" id="BOMV01000077">
    <property type="protein sequence ID" value="GIE99847.1"/>
    <property type="molecule type" value="Genomic_DNA"/>
</dbReference>
<evidence type="ECO:0000313" key="1">
    <source>
        <dbReference type="EMBL" id="GIE99847.1"/>
    </source>
</evidence>
<organism evidence="1 2">
    <name type="scientific">Paractinoplanes rishiriensis</name>
    <dbReference type="NCBI Taxonomy" id="1050105"/>
    <lineage>
        <taxon>Bacteria</taxon>
        <taxon>Bacillati</taxon>
        <taxon>Actinomycetota</taxon>
        <taxon>Actinomycetes</taxon>
        <taxon>Micromonosporales</taxon>
        <taxon>Micromonosporaceae</taxon>
        <taxon>Paractinoplanes</taxon>
    </lineage>
</organism>
<gene>
    <name evidence="1" type="ORF">Ari01nite_73120</name>
</gene>
<keyword evidence="2" id="KW-1185">Reference proteome</keyword>
<comment type="caution">
    <text evidence="1">The sequence shown here is derived from an EMBL/GenBank/DDBJ whole genome shotgun (WGS) entry which is preliminary data.</text>
</comment>
<evidence type="ECO:0000313" key="2">
    <source>
        <dbReference type="Proteomes" id="UP000636960"/>
    </source>
</evidence>
<protein>
    <submittedName>
        <fullName evidence="1">Uncharacterized protein</fullName>
    </submittedName>
</protein>